<dbReference type="InterPro" id="IPR013240">
    <property type="entry name" value="DNA-dir_RNA_pol1_su_RPA34"/>
</dbReference>
<organism evidence="2 3">
    <name type="scientific">Gopherus evgoodei</name>
    <name type="common">Goodes thornscrub tortoise</name>
    <dbReference type="NCBI Taxonomy" id="1825980"/>
    <lineage>
        <taxon>Eukaryota</taxon>
        <taxon>Metazoa</taxon>
        <taxon>Chordata</taxon>
        <taxon>Craniata</taxon>
        <taxon>Vertebrata</taxon>
        <taxon>Euteleostomi</taxon>
        <taxon>Archelosauria</taxon>
        <taxon>Testudinata</taxon>
        <taxon>Testudines</taxon>
        <taxon>Cryptodira</taxon>
        <taxon>Durocryptodira</taxon>
        <taxon>Testudinoidea</taxon>
        <taxon>Testudinidae</taxon>
        <taxon>Gopherus</taxon>
    </lineage>
</organism>
<reference evidence="2" key="2">
    <citation type="submission" date="2025-09" db="UniProtKB">
        <authorList>
            <consortium name="Ensembl"/>
        </authorList>
    </citation>
    <scope>IDENTIFICATION</scope>
</reference>
<feature type="region of interest" description="Disordered" evidence="1">
    <location>
        <begin position="153"/>
        <end position="270"/>
    </location>
</feature>
<evidence type="ECO:0008006" key="4">
    <source>
        <dbReference type="Google" id="ProtNLM"/>
    </source>
</evidence>
<dbReference type="GO" id="GO:0003723">
    <property type="term" value="F:RNA binding"/>
    <property type="evidence" value="ECO:0007669"/>
    <property type="project" value="TreeGrafter"/>
</dbReference>
<dbReference type="PANTHER" id="PTHR15484:SF8">
    <property type="entry name" value="DNA-DIRECTED RNA POLYMERASE I SUBUNIT RPA34"/>
    <property type="match status" value="1"/>
</dbReference>
<feature type="compositionally biased region" description="Basic and acidic residues" evidence="1">
    <location>
        <begin position="214"/>
        <end position="225"/>
    </location>
</feature>
<dbReference type="AlphaFoldDB" id="A0A8C4WJJ7"/>
<protein>
    <recommendedName>
        <fullName evidence="4">DNA-directed RNA polymerase I subunit RPA34</fullName>
    </recommendedName>
</protein>
<keyword evidence="3" id="KW-1185">Reference proteome</keyword>
<evidence type="ECO:0000313" key="2">
    <source>
        <dbReference type="Ensembl" id="ENSGEVP00005018639.1"/>
    </source>
</evidence>
<dbReference type="OrthoDB" id="10071093at2759"/>
<evidence type="ECO:0000256" key="1">
    <source>
        <dbReference type="SAM" id="MobiDB-lite"/>
    </source>
</evidence>
<dbReference type="GeneTree" id="ENSGT00450000040362"/>
<name>A0A8C4WJJ7_9SAUR</name>
<sequence length="270" mass="29680">MDRAALRGLPRFQCPPDFSPSPFRPGTPFAPEELRGKELWLIRAPADFSPDSLNGCAVPLVGFQTLKTKFDGTQQVFDIHSALEESGSPCLLVSSTHSDQLSCAASFHGCMRICERFGDPSSRSPGQAVRARPAPQVPEGLRQRFLPFGSSLKQQCPEAATSTPATDVLGSARKKKKKKKRVKEEPMELLVSIKQEPPEEPWGWGSGDPGPEPPRAEDDGLRGAEEPTPGHLSPKHKKKKKKKKHKYEALEGAVWPCKAERLDPSSIKQE</sequence>
<dbReference type="GO" id="GO:0005736">
    <property type="term" value="C:RNA polymerase I complex"/>
    <property type="evidence" value="ECO:0007669"/>
    <property type="project" value="TreeGrafter"/>
</dbReference>
<dbReference type="Pfam" id="PF08208">
    <property type="entry name" value="RNA_polI_A34"/>
    <property type="match status" value="1"/>
</dbReference>
<dbReference type="PANTHER" id="PTHR15484">
    <property type="entry name" value="DNA-DIRECTED RNA POLYMERASE I SUBUNIT RPA34"/>
    <property type="match status" value="1"/>
</dbReference>
<reference evidence="2" key="1">
    <citation type="submission" date="2025-08" db="UniProtKB">
        <authorList>
            <consortium name="Ensembl"/>
        </authorList>
    </citation>
    <scope>IDENTIFICATION</scope>
</reference>
<dbReference type="GO" id="GO:0006360">
    <property type="term" value="P:transcription by RNA polymerase I"/>
    <property type="evidence" value="ECO:0007669"/>
    <property type="project" value="InterPro"/>
</dbReference>
<feature type="compositionally biased region" description="Basic residues" evidence="1">
    <location>
        <begin position="233"/>
        <end position="246"/>
    </location>
</feature>
<feature type="compositionally biased region" description="Basic residues" evidence="1">
    <location>
        <begin position="172"/>
        <end position="181"/>
    </location>
</feature>
<gene>
    <name evidence="2" type="primary">POLR1G</name>
</gene>
<accession>A0A8C4WJJ7</accession>
<dbReference type="Ensembl" id="ENSGEVT00005019584.1">
    <property type="protein sequence ID" value="ENSGEVP00005018639.1"/>
    <property type="gene ID" value="ENSGEVG00005013236.1"/>
</dbReference>
<evidence type="ECO:0000313" key="3">
    <source>
        <dbReference type="Proteomes" id="UP000694390"/>
    </source>
</evidence>
<proteinExistence type="predicted"/>
<dbReference type="Gene3D" id="6.20.250.70">
    <property type="match status" value="1"/>
</dbReference>
<dbReference type="Proteomes" id="UP000694390">
    <property type="component" value="Unassembled WGS sequence"/>
</dbReference>
<feature type="compositionally biased region" description="Basic and acidic residues" evidence="1">
    <location>
        <begin position="258"/>
        <end position="270"/>
    </location>
</feature>